<organism evidence="5 6">
    <name type="scientific">Rhinopithecimicrobium faecis</name>
    <dbReference type="NCBI Taxonomy" id="2820698"/>
    <lineage>
        <taxon>Bacteria</taxon>
        <taxon>Pseudomonadati</taxon>
        <taxon>Bacteroidota</taxon>
        <taxon>Sphingobacteriia</taxon>
        <taxon>Sphingobacteriales</taxon>
        <taxon>Sphingobacteriaceae</taxon>
        <taxon>Rhinopithecimicrobium</taxon>
    </lineage>
</organism>
<evidence type="ECO:0000256" key="2">
    <source>
        <dbReference type="ARBA" id="ARBA00023125"/>
    </source>
</evidence>
<dbReference type="RefSeq" id="WP_353546092.1">
    <property type="nucleotide sequence ID" value="NZ_JAGKSB010000003.1"/>
</dbReference>
<dbReference type="Proteomes" id="UP000679691">
    <property type="component" value="Unassembled WGS sequence"/>
</dbReference>
<dbReference type="GO" id="GO:0003700">
    <property type="term" value="F:DNA-binding transcription factor activity"/>
    <property type="evidence" value="ECO:0007669"/>
    <property type="project" value="InterPro"/>
</dbReference>
<reference evidence="5" key="1">
    <citation type="submission" date="2021-03" db="EMBL/GenBank/DDBJ databases">
        <authorList>
            <person name="Lu T."/>
            <person name="Wang Q."/>
            <person name="Han X."/>
        </authorList>
    </citation>
    <scope>NUCLEOTIDE SEQUENCE</scope>
    <source>
        <strain evidence="5">WQ 2009</strain>
    </source>
</reference>
<dbReference type="GO" id="GO:0043565">
    <property type="term" value="F:sequence-specific DNA binding"/>
    <property type="evidence" value="ECO:0007669"/>
    <property type="project" value="InterPro"/>
</dbReference>
<feature type="domain" description="HTH araC/xylS-type" evidence="4">
    <location>
        <begin position="185"/>
        <end position="283"/>
    </location>
</feature>
<sequence>MQNFKNRIPILGINEFRKIQIAGRAEILFNKIDGVNYIGSPHKHDFFIIMLFDVASGVHNIDGIDYNIGNKEVHVLFPGQVHTWNIKANTKGYQLMISPLFLEQFASFFRFSIANYQNNPVIKLSDEAFEKLKYEFIAIFEELKFENSLIHVLYARASVIAAIVSSQAEASFTEFVIHQSIDKLANFKLLIDEFYRSEKSVSFYAEKLNISANYLNILCKKNLKVSAMNLIHHKVLVEAKRLLQSNIMTIKEVAYHLGFKNNSYFSIFFKKQTGIAPSDFRSSH</sequence>
<dbReference type="InterPro" id="IPR020449">
    <property type="entry name" value="Tscrpt_reg_AraC-type_HTH"/>
</dbReference>
<accession>A0A8T4H6X9</accession>
<keyword evidence="6" id="KW-1185">Reference proteome</keyword>
<dbReference type="InterPro" id="IPR009057">
    <property type="entry name" value="Homeodomain-like_sf"/>
</dbReference>
<evidence type="ECO:0000313" key="6">
    <source>
        <dbReference type="Proteomes" id="UP000679691"/>
    </source>
</evidence>
<dbReference type="SUPFAM" id="SSF51215">
    <property type="entry name" value="Regulatory protein AraC"/>
    <property type="match status" value="1"/>
</dbReference>
<dbReference type="Pfam" id="PF12833">
    <property type="entry name" value="HTH_18"/>
    <property type="match status" value="1"/>
</dbReference>
<evidence type="ECO:0000313" key="5">
    <source>
        <dbReference type="EMBL" id="MBP3942609.1"/>
    </source>
</evidence>
<dbReference type="InterPro" id="IPR037923">
    <property type="entry name" value="HTH-like"/>
</dbReference>
<evidence type="ECO:0000256" key="3">
    <source>
        <dbReference type="ARBA" id="ARBA00023163"/>
    </source>
</evidence>
<keyword evidence="3" id="KW-0804">Transcription</keyword>
<evidence type="ECO:0000259" key="4">
    <source>
        <dbReference type="PROSITE" id="PS01124"/>
    </source>
</evidence>
<keyword evidence="1" id="KW-0805">Transcription regulation</keyword>
<dbReference type="EMBL" id="JAGKSB010000003">
    <property type="protein sequence ID" value="MBP3942609.1"/>
    <property type="molecule type" value="Genomic_DNA"/>
</dbReference>
<dbReference type="PROSITE" id="PS01124">
    <property type="entry name" value="HTH_ARAC_FAMILY_2"/>
    <property type="match status" value="1"/>
</dbReference>
<dbReference type="PRINTS" id="PR00032">
    <property type="entry name" value="HTHARAC"/>
</dbReference>
<gene>
    <name evidence="5" type="ORF">J5U18_03360</name>
</gene>
<evidence type="ECO:0000256" key="1">
    <source>
        <dbReference type="ARBA" id="ARBA00023015"/>
    </source>
</evidence>
<name>A0A8T4H6X9_9SPHI</name>
<dbReference type="PANTHER" id="PTHR43280">
    <property type="entry name" value="ARAC-FAMILY TRANSCRIPTIONAL REGULATOR"/>
    <property type="match status" value="1"/>
</dbReference>
<protein>
    <submittedName>
        <fullName evidence="5">Helix-turn-helix domain-containing protein</fullName>
    </submittedName>
</protein>
<dbReference type="Gene3D" id="1.10.10.60">
    <property type="entry name" value="Homeodomain-like"/>
    <property type="match status" value="1"/>
</dbReference>
<dbReference type="SUPFAM" id="SSF46689">
    <property type="entry name" value="Homeodomain-like"/>
    <property type="match status" value="1"/>
</dbReference>
<dbReference type="InterPro" id="IPR018060">
    <property type="entry name" value="HTH_AraC"/>
</dbReference>
<dbReference type="AlphaFoldDB" id="A0A8T4H6X9"/>
<keyword evidence="2" id="KW-0238">DNA-binding</keyword>
<proteinExistence type="predicted"/>
<comment type="caution">
    <text evidence="5">The sequence shown here is derived from an EMBL/GenBank/DDBJ whole genome shotgun (WGS) entry which is preliminary data.</text>
</comment>
<dbReference type="PANTHER" id="PTHR43280:SF32">
    <property type="entry name" value="TRANSCRIPTIONAL REGULATORY PROTEIN"/>
    <property type="match status" value="1"/>
</dbReference>
<dbReference type="SMART" id="SM00342">
    <property type="entry name" value="HTH_ARAC"/>
    <property type="match status" value="1"/>
</dbReference>